<gene>
    <name evidence="2" type="ORF">FB567DRAFT_552333</name>
</gene>
<evidence type="ECO:0000256" key="1">
    <source>
        <dbReference type="SAM" id="MobiDB-lite"/>
    </source>
</evidence>
<dbReference type="AlphaFoldDB" id="A0A8K0R0P0"/>
<organism evidence="2 3">
    <name type="scientific">Paraphoma chrysanthemicola</name>
    <dbReference type="NCBI Taxonomy" id="798071"/>
    <lineage>
        <taxon>Eukaryota</taxon>
        <taxon>Fungi</taxon>
        <taxon>Dikarya</taxon>
        <taxon>Ascomycota</taxon>
        <taxon>Pezizomycotina</taxon>
        <taxon>Dothideomycetes</taxon>
        <taxon>Pleosporomycetidae</taxon>
        <taxon>Pleosporales</taxon>
        <taxon>Pleosporineae</taxon>
        <taxon>Phaeosphaeriaceae</taxon>
        <taxon>Paraphoma</taxon>
    </lineage>
</organism>
<sequence length="207" mass="23138">MYELISQPGFQFYILQLHGNLQWTFKGKRNSDKHGELTENDLRHAQDQIKAEDDTIMDGVKINAAGLKVRLVKNIGHLVLTHEARDGDTTVWDFQGLELLRKAHCVGTQTDPTLSVVIRGAKLKQKPLIDGATEACLRSHSRSILSILCEDPLGTRFKIIPGGVVKRLRASERPREKSTDDLPAARRTSARLNPQQKVTMVSSFMAS</sequence>
<feature type="compositionally biased region" description="Basic and acidic residues" evidence="1">
    <location>
        <begin position="169"/>
        <end position="184"/>
    </location>
</feature>
<protein>
    <submittedName>
        <fullName evidence="2">Uncharacterized protein</fullName>
    </submittedName>
</protein>
<dbReference type="Proteomes" id="UP000813461">
    <property type="component" value="Unassembled WGS sequence"/>
</dbReference>
<proteinExistence type="predicted"/>
<evidence type="ECO:0000313" key="2">
    <source>
        <dbReference type="EMBL" id="KAH7078330.1"/>
    </source>
</evidence>
<reference evidence="2" key="1">
    <citation type="journal article" date="2021" name="Nat. Commun.">
        <title>Genetic determinants of endophytism in the Arabidopsis root mycobiome.</title>
        <authorList>
            <person name="Mesny F."/>
            <person name="Miyauchi S."/>
            <person name="Thiergart T."/>
            <person name="Pickel B."/>
            <person name="Atanasova L."/>
            <person name="Karlsson M."/>
            <person name="Huettel B."/>
            <person name="Barry K.W."/>
            <person name="Haridas S."/>
            <person name="Chen C."/>
            <person name="Bauer D."/>
            <person name="Andreopoulos W."/>
            <person name="Pangilinan J."/>
            <person name="LaButti K."/>
            <person name="Riley R."/>
            <person name="Lipzen A."/>
            <person name="Clum A."/>
            <person name="Drula E."/>
            <person name="Henrissat B."/>
            <person name="Kohler A."/>
            <person name="Grigoriev I.V."/>
            <person name="Martin F.M."/>
            <person name="Hacquard S."/>
        </authorList>
    </citation>
    <scope>NUCLEOTIDE SEQUENCE</scope>
    <source>
        <strain evidence="2">MPI-SDFR-AT-0120</strain>
    </source>
</reference>
<accession>A0A8K0R0P0</accession>
<keyword evidence="3" id="KW-1185">Reference proteome</keyword>
<dbReference type="EMBL" id="JAGMVJ010000017">
    <property type="protein sequence ID" value="KAH7078330.1"/>
    <property type="molecule type" value="Genomic_DNA"/>
</dbReference>
<dbReference type="OrthoDB" id="3797581at2759"/>
<feature type="region of interest" description="Disordered" evidence="1">
    <location>
        <begin position="169"/>
        <end position="188"/>
    </location>
</feature>
<name>A0A8K0R0P0_9PLEO</name>
<evidence type="ECO:0000313" key="3">
    <source>
        <dbReference type="Proteomes" id="UP000813461"/>
    </source>
</evidence>
<comment type="caution">
    <text evidence="2">The sequence shown here is derived from an EMBL/GenBank/DDBJ whole genome shotgun (WGS) entry which is preliminary data.</text>
</comment>